<sequence length="290" mass="33333">MSKNMSKNKKTSVISVQDISVTIASSDMNDYICITDMAKAKDGDARAADIIKNWIRNRSTLEFLGTWEKMYNSNFKVVEFDHFKMQAGLPTFVLSAKQWIEKTNAIGLYVQAGRYGGTYAHKDIAFEFGSAISPVFKLYLLKEYQRLKDLEYDQQKLEWDAKRFLSKTNYLIHTDAVKKYILPQSDYVKQTEWLAYADEADLLNVALFGCTAKQWRQANEELAKKNNIRDFASINELTVLSNLETHNAELIKEGKSKEERFKILLEIAGYQISILDEADKMKVLNKQNGN</sequence>
<dbReference type="InterPro" id="IPR018004">
    <property type="entry name" value="KilA/APSES_HTH"/>
</dbReference>
<gene>
    <name evidence="2" type="ordered locus">Dtox_3883</name>
</gene>
<dbReference type="KEGG" id="dae:Dtox_3883"/>
<dbReference type="Proteomes" id="UP000002217">
    <property type="component" value="Chromosome"/>
</dbReference>
<dbReference type="Pfam" id="PF04383">
    <property type="entry name" value="KilA-N"/>
    <property type="match status" value="1"/>
</dbReference>
<dbReference type="AlphaFoldDB" id="C8VXI1"/>
<dbReference type="SMART" id="SM01252">
    <property type="entry name" value="KilA-N"/>
    <property type="match status" value="1"/>
</dbReference>
<feature type="domain" description="KilA-N" evidence="1">
    <location>
        <begin position="10"/>
        <end position="147"/>
    </location>
</feature>
<proteinExistence type="predicted"/>
<organism evidence="2 3">
    <name type="scientific">Desulfofarcimen acetoxidans (strain ATCC 49208 / DSM 771 / KCTC 5769 / VKM B-1644 / 5575)</name>
    <name type="common">Desulfotomaculum acetoxidans</name>
    <dbReference type="NCBI Taxonomy" id="485916"/>
    <lineage>
        <taxon>Bacteria</taxon>
        <taxon>Bacillati</taxon>
        <taxon>Bacillota</taxon>
        <taxon>Clostridia</taxon>
        <taxon>Eubacteriales</taxon>
        <taxon>Peptococcaceae</taxon>
        <taxon>Desulfofarcimen</taxon>
    </lineage>
</organism>
<accession>C8VXI1</accession>
<dbReference type="EMBL" id="CP001720">
    <property type="protein sequence ID" value="ACV64577.1"/>
    <property type="molecule type" value="Genomic_DNA"/>
</dbReference>
<dbReference type="HOGENOM" id="CLU_089658_0_0_9"/>
<evidence type="ECO:0000313" key="2">
    <source>
        <dbReference type="EMBL" id="ACV64577.1"/>
    </source>
</evidence>
<dbReference type="eggNOG" id="ENOG502Z7N4">
    <property type="taxonomic scope" value="Bacteria"/>
</dbReference>
<evidence type="ECO:0000313" key="3">
    <source>
        <dbReference type="Proteomes" id="UP000002217"/>
    </source>
</evidence>
<reference evidence="2 3" key="1">
    <citation type="journal article" date="2009" name="Stand. Genomic Sci.">
        <title>Complete genome sequence of Desulfotomaculum acetoxidans type strain (5575).</title>
        <authorList>
            <person name="Spring S."/>
            <person name="Lapidus A."/>
            <person name="Schroder M."/>
            <person name="Gleim D."/>
            <person name="Sims D."/>
            <person name="Meincke L."/>
            <person name="Glavina Del Rio T."/>
            <person name="Tice H."/>
            <person name="Copeland A."/>
            <person name="Cheng J.F."/>
            <person name="Lucas S."/>
            <person name="Chen F."/>
            <person name="Nolan M."/>
            <person name="Bruce D."/>
            <person name="Goodwin L."/>
            <person name="Pitluck S."/>
            <person name="Ivanova N."/>
            <person name="Mavromatis K."/>
            <person name="Mikhailova N."/>
            <person name="Pati A."/>
            <person name="Chen A."/>
            <person name="Palaniappan K."/>
            <person name="Land M."/>
            <person name="Hauser L."/>
            <person name="Chang Y.J."/>
            <person name="Jeffries C.D."/>
            <person name="Chain P."/>
            <person name="Saunders E."/>
            <person name="Brettin T."/>
            <person name="Detter J.C."/>
            <person name="Goker M."/>
            <person name="Bristow J."/>
            <person name="Eisen J.A."/>
            <person name="Markowitz V."/>
            <person name="Hugenholtz P."/>
            <person name="Kyrpides N.C."/>
            <person name="Klenk H.P."/>
            <person name="Han C."/>
        </authorList>
    </citation>
    <scope>NUCLEOTIDE SEQUENCE [LARGE SCALE GENOMIC DNA]</scope>
    <source>
        <strain evidence="3">ATCC 49208 / DSM 771 / VKM B-1644</strain>
    </source>
</reference>
<dbReference type="InterPro" id="IPR017880">
    <property type="entry name" value="KilA_N"/>
</dbReference>
<evidence type="ECO:0000259" key="1">
    <source>
        <dbReference type="PROSITE" id="PS51301"/>
    </source>
</evidence>
<dbReference type="STRING" id="485916.Dtox_3883"/>
<name>C8VXI1_DESAS</name>
<protein>
    <submittedName>
        <fullName evidence="2">KilA domain protein</fullName>
    </submittedName>
</protein>
<keyword evidence="3" id="KW-1185">Reference proteome</keyword>
<dbReference type="PROSITE" id="PS51301">
    <property type="entry name" value="KILA_N"/>
    <property type="match status" value="1"/>
</dbReference>